<organism evidence="3 4">
    <name type="scientific">Paramecium sonneborni</name>
    <dbReference type="NCBI Taxonomy" id="65129"/>
    <lineage>
        <taxon>Eukaryota</taxon>
        <taxon>Sar</taxon>
        <taxon>Alveolata</taxon>
        <taxon>Ciliophora</taxon>
        <taxon>Intramacronucleata</taxon>
        <taxon>Oligohymenophorea</taxon>
        <taxon>Peniculida</taxon>
        <taxon>Parameciidae</taxon>
        <taxon>Paramecium</taxon>
    </lineage>
</organism>
<feature type="transmembrane region" description="Helical" evidence="2">
    <location>
        <begin position="323"/>
        <end position="343"/>
    </location>
</feature>
<accession>A0A8S1LL60</accession>
<name>A0A8S1LL60_9CILI</name>
<evidence type="ECO:0008006" key="5">
    <source>
        <dbReference type="Google" id="ProtNLM"/>
    </source>
</evidence>
<dbReference type="GO" id="GO:0005634">
    <property type="term" value="C:nucleus"/>
    <property type="evidence" value="ECO:0007669"/>
    <property type="project" value="TreeGrafter"/>
</dbReference>
<gene>
    <name evidence="3" type="ORF">PSON_ATCC_30995.1.T0220229</name>
</gene>
<dbReference type="PANTHER" id="PTHR31398:SF0">
    <property type="entry name" value="MEIOTIC NUCLEAR DIVISION PROTEIN 1 HOMOLOG"/>
    <property type="match status" value="1"/>
</dbReference>
<dbReference type="EMBL" id="CAJJDN010000022">
    <property type="protein sequence ID" value="CAD8067012.1"/>
    <property type="molecule type" value="Genomic_DNA"/>
</dbReference>
<feature type="transmembrane region" description="Helical" evidence="2">
    <location>
        <begin position="32"/>
        <end position="57"/>
    </location>
</feature>
<evidence type="ECO:0000313" key="3">
    <source>
        <dbReference type="EMBL" id="CAD8067012.1"/>
    </source>
</evidence>
<keyword evidence="4" id="KW-1185">Reference proteome</keyword>
<evidence type="ECO:0000256" key="2">
    <source>
        <dbReference type="SAM" id="Phobius"/>
    </source>
</evidence>
<proteinExistence type="predicted"/>
<dbReference type="PANTHER" id="PTHR31398">
    <property type="entry name" value="MEIOTIC NUCLEAR DIVISION PROTEIN 1 HOMOLOG"/>
    <property type="match status" value="1"/>
</dbReference>
<keyword evidence="2" id="KW-0472">Membrane</keyword>
<dbReference type="AlphaFoldDB" id="A0A8S1LL60"/>
<sequence>MLKSINQTLREYDNFGVPLSLNINKQSEYKSVCGGVLSVMMTVVLIYILISGLIGVFNRDAYTIEVQQLQDMDPDLKEMNSNNFMFAIKIDNPFTEYFPNLNKSAFNISMNQVYIENTQGGKRTKKITKSYMLESCTTDHFPSINFDEFRQVENQLSSYLCLPRDYQLWLQGTYSSYIMQYPKLSVSLCKSDNCYSDSEIMELAKNASVMVSLSTIIQSAIFMANQTDYPLYQYLNSDFFLATNFDAESTADIFFESNRIVNQNSIFSFYVDDEIIDYWVFPIYSYREIKTFNNIPSSLFSVNFRLSQEFQQTTKRVNTIDQFLSYFGGMLKIISSVFGIVAIQYNQMGLRLSLANSLYQFNIPQKQNGQIEFTYDKLLSYIQKQLNRVDETMNKLKNHTINLVKMNKITRAITLKHQSNPTQLSEKKNSILIDQPLHQDDIERQASNLLEVKESFLRDLFHEIFEQRHKLKLGINFFFYQLLCCTCIEKIRFTRKILQQCENVILQDLDIVNILQKLQQIEKLKQALLEKDQIKVFNYTPKPIVNVEANYKFNHNLEGDANFLFQQANKQKHHRLIRSKNYNNPKKMIKIYHSYSKLKENSDVLNQRIIYLMGPAMEQIFNKYYEIQTYYEHHKINNHEQLNQNDQFPQMTEKLISDNPSPLPQTEDNEKRNNSSKARIHLQIKPKELDQNENQFLDK</sequence>
<feature type="compositionally biased region" description="Basic and acidic residues" evidence="1">
    <location>
        <begin position="685"/>
        <end position="699"/>
    </location>
</feature>
<evidence type="ECO:0000256" key="1">
    <source>
        <dbReference type="SAM" id="MobiDB-lite"/>
    </source>
</evidence>
<evidence type="ECO:0000313" key="4">
    <source>
        <dbReference type="Proteomes" id="UP000692954"/>
    </source>
</evidence>
<dbReference type="Proteomes" id="UP000692954">
    <property type="component" value="Unassembled WGS sequence"/>
</dbReference>
<feature type="region of interest" description="Disordered" evidence="1">
    <location>
        <begin position="654"/>
        <end position="699"/>
    </location>
</feature>
<reference evidence="3" key="1">
    <citation type="submission" date="2021-01" db="EMBL/GenBank/DDBJ databases">
        <authorList>
            <consortium name="Genoscope - CEA"/>
            <person name="William W."/>
        </authorList>
    </citation>
    <scope>NUCLEOTIDE SEQUENCE</scope>
</reference>
<keyword evidence="2" id="KW-1133">Transmembrane helix</keyword>
<dbReference type="OrthoDB" id="289648at2759"/>
<keyword evidence="2" id="KW-0812">Transmembrane</keyword>
<protein>
    <recommendedName>
        <fullName evidence="5">Transmembrane protein</fullName>
    </recommendedName>
</protein>
<comment type="caution">
    <text evidence="3">The sequence shown here is derived from an EMBL/GenBank/DDBJ whole genome shotgun (WGS) entry which is preliminary data.</text>
</comment>
<dbReference type="GO" id="GO:0007131">
    <property type="term" value="P:reciprocal meiotic recombination"/>
    <property type="evidence" value="ECO:0007669"/>
    <property type="project" value="TreeGrafter"/>
</dbReference>